<keyword evidence="2" id="KW-1133">Transmembrane helix</keyword>
<feature type="domain" description="Immunoglobulin" evidence="4">
    <location>
        <begin position="130"/>
        <end position="240"/>
    </location>
</feature>
<dbReference type="InterPro" id="IPR013783">
    <property type="entry name" value="Ig-like_fold"/>
</dbReference>
<keyword evidence="3" id="KW-0732">Signal</keyword>
<organism evidence="5 6">
    <name type="scientific">Hemibagrus wyckioides</name>
    <dbReference type="NCBI Taxonomy" id="337641"/>
    <lineage>
        <taxon>Eukaryota</taxon>
        <taxon>Metazoa</taxon>
        <taxon>Chordata</taxon>
        <taxon>Craniata</taxon>
        <taxon>Vertebrata</taxon>
        <taxon>Euteleostomi</taxon>
        <taxon>Actinopterygii</taxon>
        <taxon>Neopterygii</taxon>
        <taxon>Teleostei</taxon>
        <taxon>Ostariophysi</taxon>
        <taxon>Siluriformes</taxon>
        <taxon>Bagridae</taxon>
        <taxon>Hemibagrus</taxon>
    </lineage>
</organism>
<feature type="domain" description="Immunoglobulin" evidence="4">
    <location>
        <begin position="32"/>
        <end position="127"/>
    </location>
</feature>
<dbReference type="Gene3D" id="2.60.40.10">
    <property type="entry name" value="Immunoglobulins"/>
    <property type="match status" value="1"/>
</dbReference>
<keyword evidence="2" id="KW-0472">Membrane</keyword>
<dbReference type="OrthoDB" id="8793889at2759"/>
<protein>
    <recommendedName>
        <fullName evidence="4">Immunoglobulin domain-containing protein</fullName>
    </recommendedName>
</protein>
<dbReference type="InterPro" id="IPR036179">
    <property type="entry name" value="Ig-like_dom_sf"/>
</dbReference>
<feature type="compositionally biased region" description="Basic and acidic residues" evidence="1">
    <location>
        <begin position="323"/>
        <end position="334"/>
    </location>
</feature>
<dbReference type="SMART" id="SM00409">
    <property type="entry name" value="IG"/>
    <property type="match status" value="2"/>
</dbReference>
<accession>A0A9D3N8K2</accession>
<name>A0A9D3N8K2_9TELE</name>
<dbReference type="EMBL" id="JAHKSW010000022">
    <property type="protein sequence ID" value="KAG7318716.1"/>
    <property type="molecule type" value="Genomic_DNA"/>
</dbReference>
<feature type="transmembrane region" description="Helical" evidence="2">
    <location>
        <begin position="272"/>
        <end position="296"/>
    </location>
</feature>
<evidence type="ECO:0000313" key="6">
    <source>
        <dbReference type="Proteomes" id="UP000824219"/>
    </source>
</evidence>
<evidence type="ECO:0000259" key="4">
    <source>
        <dbReference type="SMART" id="SM00409"/>
    </source>
</evidence>
<feature type="chain" id="PRO_5039546538" description="Immunoglobulin domain-containing protein" evidence="3">
    <location>
        <begin position="28"/>
        <end position="334"/>
    </location>
</feature>
<feature type="signal peptide" evidence="3">
    <location>
        <begin position="1"/>
        <end position="27"/>
    </location>
</feature>
<sequence length="334" mass="36563">MSGHMFNMKLCTLLVFLFFLMIAPCLSLVPGFRSTVGELHQPAALSCEVRCSGPVKWIKIQKPSGDVVVARCDETSCSSEEGFNISHDQYLKGNLSLTITAADYSKRGWYTCWCEGKDVCDVSLRIKSVGFLQQVHPGDPLVLDFQVPEQLEVALNRRGHAGDGGGGGGARGAGGAQSSASVPVCSVEGRKLHCDDEYRKRTSLKCFLTLRAVQEDDTGVYSVLDTENDELISTHTVTLAGNDTDTNSTLPSEGKVESWDLRRIFEEEFRGLIVGGVMGLVGGVLLWFAVGWITMCCRRIMMKVRRCGTGDSTQQTDPEEDIELHKNANDQDDP</sequence>
<keyword evidence="6" id="KW-1185">Reference proteome</keyword>
<dbReference type="Proteomes" id="UP000824219">
    <property type="component" value="Linkage Group LG22"/>
</dbReference>
<dbReference type="InterPro" id="IPR003599">
    <property type="entry name" value="Ig_sub"/>
</dbReference>
<proteinExistence type="predicted"/>
<gene>
    <name evidence="5" type="ORF">KOW79_018471</name>
</gene>
<evidence type="ECO:0000313" key="5">
    <source>
        <dbReference type="EMBL" id="KAG7318716.1"/>
    </source>
</evidence>
<dbReference type="AlphaFoldDB" id="A0A9D3N8K2"/>
<dbReference type="SUPFAM" id="SSF48726">
    <property type="entry name" value="Immunoglobulin"/>
    <property type="match status" value="1"/>
</dbReference>
<evidence type="ECO:0000256" key="1">
    <source>
        <dbReference type="SAM" id="MobiDB-lite"/>
    </source>
</evidence>
<keyword evidence="2" id="KW-0812">Transmembrane</keyword>
<reference evidence="5 6" key="1">
    <citation type="submission" date="2021-06" db="EMBL/GenBank/DDBJ databases">
        <title>Chromosome-level genome assembly of the red-tail catfish (Hemibagrus wyckioides).</title>
        <authorList>
            <person name="Shao F."/>
        </authorList>
    </citation>
    <scope>NUCLEOTIDE SEQUENCE [LARGE SCALE GENOMIC DNA]</scope>
    <source>
        <strain evidence="5">EC202008001</strain>
        <tissue evidence="5">Blood</tissue>
    </source>
</reference>
<feature type="region of interest" description="Disordered" evidence="1">
    <location>
        <begin position="309"/>
        <end position="334"/>
    </location>
</feature>
<comment type="caution">
    <text evidence="5">The sequence shown here is derived from an EMBL/GenBank/DDBJ whole genome shotgun (WGS) entry which is preliminary data.</text>
</comment>
<evidence type="ECO:0000256" key="3">
    <source>
        <dbReference type="SAM" id="SignalP"/>
    </source>
</evidence>
<evidence type="ECO:0000256" key="2">
    <source>
        <dbReference type="SAM" id="Phobius"/>
    </source>
</evidence>